<feature type="signal peptide" evidence="3">
    <location>
        <begin position="1"/>
        <end position="20"/>
    </location>
</feature>
<keyword evidence="3" id="KW-0732">Signal</keyword>
<keyword evidence="2" id="KW-0812">Transmembrane</keyword>
<evidence type="ECO:0000256" key="1">
    <source>
        <dbReference type="SAM" id="MobiDB-lite"/>
    </source>
</evidence>
<feature type="chain" id="PRO_5042236045" evidence="3">
    <location>
        <begin position="21"/>
        <end position="253"/>
    </location>
</feature>
<feature type="compositionally biased region" description="Basic and acidic residues" evidence="1">
    <location>
        <begin position="122"/>
        <end position="142"/>
    </location>
</feature>
<comment type="caution">
    <text evidence="4">The sequence shown here is derived from an EMBL/GenBank/DDBJ whole genome shotgun (WGS) entry which is preliminary data.</text>
</comment>
<name>A0AAD7AGB5_9AGAR</name>
<dbReference type="EMBL" id="JARIHO010000007">
    <property type="protein sequence ID" value="KAJ7358064.1"/>
    <property type="molecule type" value="Genomic_DNA"/>
</dbReference>
<feature type="compositionally biased region" description="Basic and acidic residues" evidence="1">
    <location>
        <begin position="175"/>
        <end position="185"/>
    </location>
</feature>
<proteinExistence type="predicted"/>
<evidence type="ECO:0000313" key="4">
    <source>
        <dbReference type="EMBL" id="KAJ7358064.1"/>
    </source>
</evidence>
<evidence type="ECO:0000256" key="3">
    <source>
        <dbReference type="SAM" id="SignalP"/>
    </source>
</evidence>
<sequence length="253" mass="27667">MPSAIIGSLPVLSRLFVSRALLSLLTHQQNVFGLAAVWLTRHKGFLATQSEPLTTNFPQSACIPHHGKSRNQDNVTASMASSNIPESGKRDDTALQNIIKCIPRHGTDSPWPETQRNKALTTRKDKPSRDTKQGADKQEADRKGQCFCGDLRVQFLKAGHVHRDEGLRGNGGGGGREERNVETRRGNRKRYPPNAVARFDARDGTLTSRLASLSAVRRPLQVPPALFFVGVVPFGVGVVGVVANDDERPFAMT</sequence>
<organism evidence="4 5">
    <name type="scientific">Mycena albidolilacea</name>
    <dbReference type="NCBI Taxonomy" id="1033008"/>
    <lineage>
        <taxon>Eukaryota</taxon>
        <taxon>Fungi</taxon>
        <taxon>Dikarya</taxon>
        <taxon>Basidiomycota</taxon>
        <taxon>Agaricomycotina</taxon>
        <taxon>Agaricomycetes</taxon>
        <taxon>Agaricomycetidae</taxon>
        <taxon>Agaricales</taxon>
        <taxon>Marasmiineae</taxon>
        <taxon>Mycenaceae</taxon>
        <taxon>Mycena</taxon>
    </lineage>
</organism>
<keyword evidence="5" id="KW-1185">Reference proteome</keyword>
<feature type="region of interest" description="Disordered" evidence="1">
    <location>
        <begin position="164"/>
        <end position="191"/>
    </location>
</feature>
<protein>
    <submittedName>
        <fullName evidence="4">Uncharacterized protein</fullName>
    </submittedName>
</protein>
<evidence type="ECO:0000313" key="5">
    <source>
        <dbReference type="Proteomes" id="UP001218218"/>
    </source>
</evidence>
<keyword evidence="2" id="KW-0472">Membrane</keyword>
<accession>A0AAD7AGB5</accession>
<dbReference type="AlphaFoldDB" id="A0AAD7AGB5"/>
<evidence type="ECO:0000256" key="2">
    <source>
        <dbReference type="SAM" id="Phobius"/>
    </source>
</evidence>
<feature type="transmembrane region" description="Helical" evidence="2">
    <location>
        <begin position="225"/>
        <end position="243"/>
    </location>
</feature>
<gene>
    <name evidence="4" type="ORF">DFH08DRAFT_801916</name>
</gene>
<feature type="region of interest" description="Disordered" evidence="1">
    <location>
        <begin position="103"/>
        <end position="142"/>
    </location>
</feature>
<reference evidence="4" key="1">
    <citation type="submission" date="2023-03" db="EMBL/GenBank/DDBJ databases">
        <title>Massive genome expansion in bonnet fungi (Mycena s.s.) driven by repeated elements and novel gene families across ecological guilds.</title>
        <authorList>
            <consortium name="Lawrence Berkeley National Laboratory"/>
            <person name="Harder C.B."/>
            <person name="Miyauchi S."/>
            <person name="Viragh M."/>
            <person name="Kuo A."/>
            <person name="Thoen E."/>
            <person name="Andreopoulos B."/>
            <person name="Lu D."/>
            <person name="Skrede I."/>
            <person name="Drula E."/>
            <person name="Henrissat B."/>
            <person name="Morin E."/>
            <person name="Kohler A."/>
            <person name="Barry K."/>
            <person name="LaButti K."/>
            <person name="Morin E."/>
            <person name="Salamov A."/>
            <person name="Lipzen A."/>
            <person name="Mereny Z."/>
            <person name="Hegedus B."/>
            <person name="Baldrian P."/>
            <person name="Stursova M."/>
            <person name="Weitz H."/>
            <person name="Taylor A."/>
            <person name="Grigoriev I.V."/>
            <person name="Nagy L.G."/>
            <person name="Martin F."/>
            <person name="Kauserud H."/>
        </authorList>
    </citation>
    <scope>NUCLEOTIDE SEQUENCE</scope>
    <source>
        <strain evidence="4">CBHHK002</strain>
    </source>
</reference>
<dbReference type="Proteomes" id="UP001218218">
    <property type="component" value="Unassembled WGS sequence"/>
</dbReference>
<keyword evidence="2" id="KW-1133">Transmembrane helix</keyword>